<name>C2MCE5_9PORP</name>
<keyword evidence="4" id="KW-1185">Reference proteome</keyword>
<dbReference type="InterPro" id="IPR008969">
    <property type="entry name" value="CarboxyPept-like_regulatory"/>
</dbReference>
<feature type="domain" description="TonB-dependent receptor plug" evidence="2">
    <location>
        <begin position="130"/>
        <end position="261"/>
    </location>
</feature>
<evidence type="ECO:0000313" key="4">
    <source>
        <dbReference type="Proteomes" id="UP000003303"/>
    </source>
</evidence>
<dbReference type="InterPro" id="IPR039426">
    <property type="entry name" value="TonB-dep_rcpt-like"/>
</dbReference>
<evidence type="ECO:0000259" key="2">
    <source>
        <dbReference type="Pfam" id="PF07715"/>
    </source>
</evidence>
<sequence>MLHRHTLLTLITLWLLLLPELSFAMSYTTPPPAIGITGRVRNAKDHAPIGWATVGISETNQGVVCDADGRFTLPLRQGGTYTLIVRCVGFAPYSRTLSVQGLEQVDIPLRRLSIELPEVEVLGAYRKDKSEVVIGQEAMQNIQPVSIKDILLLLPGAVTTTPGIGDFKGVTNRQVGQDDNSSLGTSIMIDGAPITNDASRVQMQGLTGMSRFSTYLPDKAVTKRSSLNSGIDLRTLSTNHYDRVEVEQGISSASEGNLSSGAIKLHPKRGVTPWEGRAKVDPLFKLAYIGKGIALGSTGYNSLHIGGDVVDYRSDPRERLERYTRATAQLSYAYHRDLGDTGGGGVLDVTATLHQTASIQNSRTDELVEQQDERYNTEYYRTTLVANARWSPQLSWLRTLSWRSTVDYTYDLLSRKYLYLSGRGPAVMPISREMGLQEGEFLPTSYYAYYKMDNQPLALQTTLSAESPMAWLAPLQQTLLYGVDYSIAKNWGRGAVIDPSRPPYPGDNTFIWVRPNYAIPALSNIAAFLEDRLFVSLGSHRIDGNVGLRATQMLNLPHNYRLAHEILLDPRIKLSWTYTAPSGFATAVRLGYGVAHKLPTLDYLYPDNVYRYFSALNAYYSDPKRDHLMTYAIKHDPSNPNLRAMSNEKKEIGIDLSYQRYTLAVTLFQEDMNSGYAYAPAYYPITYPTYRRPIGGSLPAGKRPVKEDFYEDLYQDFTSLSTVQNSERTVKRGVEYRLRTPYFKAIRTQFELNGAYYHTLYASAIPVMYRPEIIEFDVKYPYVGIYGKGDHRHYHRVNTNLWATTHIPEWGVILTNFFQVIWFSKSYYGREQSPYPYELMDLNGRKLPVGEKEIAQMNDLSSPMRYLNRSLDELYYRANIKPISVRMSFKGTKQLGEHIRLSFFIDNIIDISPKYLQKDKTTAREWVVPYFGLETSVKF</sequence>
<dbReference type="PANTHER" id="PTHR30069:SF29">
    <property type="entry name" value="HEMOGLOBIN AND HEMOGLOBIN-HAPTOGLOBIN-BINDING PROTEIN 1-RELATED"/>
    <property type="match status" value="1"/>
</dbReference>
<dbReference type="Gene3D" id="2.170.130.10">
    <property type="entry name" value="TonB-dependent receptor, plug domain"/>
    <property type="match status" value="1"/>
</dbReference>
<accession>C2MCE5</accession>
<dbReference type="GO" id="GO:0015344">
    <property type="term" value="F:siderophore uptake transmembrane transporter activity"/>
    <property type="evidence" value="ECO:0007669"/>
    <property type="project" value="TreeGrafter"/>
</dbReference>
<dbReference type="Gene3D" id="2.60.40.1120">
    <property type="entry name" value="Carboxypeptidase-like, regulatory domain"/>
    <property type="match status" value="1"/>
</dbReference>
<evidence type="ECO:0000256" key="1">
    <source>
        <dbReference type="ARBA" id="ARBA00022729"/>
    </source>
</evidence>
<dbReference type="EMBL" id="ACLR01000174">
    <property type="protein sequence ID" value="EEK16608.1"/>
    <property type="molecule type" value="Genomic_DNA"/>
</dbReference>
<dbReference type="AlphaFoldDB" id="C2MCE5"/>
<reference evidence="3 4" key="1">
    <citation type="submission" date="2009-04" db="EMBL/GenBank/DDBJ databases">
        <authorList>
            <person name="Sebastian Y."/>
            <person name="Madupu R."/>
            <person name="Durkin A.S."/>
            <person name="Torralba M."/>
            <person name="Methe B."/>
            <person name="Sutton G.G."/>
            <person name="Strausberg R.L."/>
            <person name="Nelson K.E."/>
        </authorList>
    </citation>
    <scope>NUCLEOTIDE SEQUENCE [LARGE SCALE GENOMIC DNA]</scope>
    <source>
        <strain evidence="3 4">60-3</strain>
    </source>
</reference>
<dbReference type="eggNOG" id="COG1629">
    <property type="taxonomic scope" value="Bacteria"/>
</dbReference>
<keyword evidence="3" id="KW-0675">Receptor</keyword>
<dbReference type="GO" id="GO:0044718">
    <property type="term" value="P:siderophore transmembrane transport"/>
    <property type="evidence" value="ECO:0007669"/>
    <property type="project" value="TreeGrafter"/>
</dbReference>
<dbReference type="Proteomes" id="UP000003303">
    <property type="component" value="Unassembled WGS sequence"/>
</dbReference>
<dbReference type="GO" id="GO:0009279">
    <property type="term" value="C:cell outer membrane"/>
    <property type="evidence" value="ECO:0007669"/>
    <property type="project" value="TreeGrafter"/>
</dbReference>
<keyword evidence="1" id="KW-0732">Signal</keyword>
<dbReference type="Pfam" id="PF13715">
    <property type="entry name" value="CarbopepD_reg_2"/>
    <property type="match status" value="1"/>
</dbReference>
<comment type="caution">
    <text evidence="3">The sequence shown here is derived from an EMBL/GenBank/DDBJ whole genome shotgun (WGS) entry which is preliminary data.</text>
</comment>
<protein>
    <submittedName>
        <fullName evidence="3">TonB-dependent receptor</fullName>
    </submittedName>
</protein>
<gene>
    <name evidence="3" type="ORF">PORUE0001_0910</name>
</gene>
<dbReference type="SUPFAM" id="SSF56935">
    <property type="entry name" value="Porins"/>
    <property type="match status" value="1"/>
</dbReference>
<dbReference type="SUPFAM" id="SSF49464">
    <property type="entry name" value="Carboxypeptidase regulatory domain-like"/>
    <property type="match status" value="1"/>
</dbReference>
<evidence type="ECO:0000313" key="3">
    <source>
        <dbReference type="EMBL" id="EEK16608.1"/>
    </source>
</evidence>
<dbReference type="RefSeq" id="WP_007365545.1">
    <property type="nucleotide sequence ID" value="NZ_ACLR01000174.1"/>
</dbReference>
<organism evidence="3 4">
    <name type="scientific">Porphyromonas uenonis 60-3</name>
    <dbReference type="NCBI Taxonomy" id="596327"/>
    <lineage>
        <taxon>Bacteria</taxon>
        <taxon>Pseudomonadati</taxon>
        <taxon>Bacteroidota</taxon>
        <taxon>Bacteroidia</taxon>
        <taxon>Bacteroidales</taxon>
        <taxon>Porphyromonadaceae</taxon>
        <taxon>Porphyromonas</taxon>
    </lineage>
</organism>
<dbReference type="InterPro" id="IPR037066">
    <property type="entry name" value="Plug_dom_sf"/>
</dbReference>
<dbReference type="PANTHER" id="PTHR30069">
    <property type="entry name" value="TONB-DEPENDENT OUTER MEMBRANE RECEPTOR"/>
    <property type="match status" value="1"/>
</dbReference>
<dbReference type="STRING" id="596327.PORUE0001_0910"/>
<proteinExistence type="predicted"/>
<dbReference type="InterPro" id="IPR012910">
    <property type="entry name" value="Plug_dom"/>
</dbReference>
<dbReference type="Pfam" id="PF07715">
    <property type="entry name" value="Plug"/>
    <property type="match status" value="1"/>
</dbReference>